<dbReference type="GO" id="GO:0004497">
    <property type="term" value="F:monooxygenase activity"/>
    <property type="evidence" value="ECO:0007669"/>
    <property type="project" value="UniProtKB-KW"/>
</dbReference>
<dbReference type="SUPFAM" id="SSF54373">
    <property type="entry name" value="FAD-linked reductases, C-terminal domain"/>
    <property type="match status" value="1"/>
</dbReference>
<keyword evidence="2" id="KW-0285">Flavoprotein</keyword>
<dbReference type="PRINTS" id="PR00420">
    <property type="entry name" value="RNGMNOXGNASE"/>
</dbReference>
<dbReference type="AlphaFoldDB" id="A0A6A5YK68"/>
<dbReference type="Pfam" id="PF01494">
    <property type="entry name" value="FAD_binding_3"/>
    <property type="match status" value="1"/>
</dbReference>
<reference evidence="7" key="1">
    <citation type="journal article" date="2020" name="Stud. Mycol.">
        <title>101 Dothideomycetes genomes: a test case for predicting lifestyles and emergence of pathogens.</title>
        <authorList>
            <person name="Haridas S."/>
            <person name="Albert R."/>
            <person name="Binder M."/>
            <person name="Bloem J."/>
            <person name="Labutti K."/>
            <person name="Salamov A."/>
            <person name="Andreopoulos B."/>
            <person name="Baker S."/>
            <person name="Barry K."/>
            <person name="Bills G."/>
            <person name="Bluhm B."/>
            <person name="Cannon C."/>
            <person name="Castanera R."/>
            <person name="Culley D."/>
            <person name="Daum C."/>
            <person name="Ezra D."/>
            <person name="Gonzalez J."/>
            <person name="Henrissat B."/>
            <person name="Kuo A."/>
            <person name="Liang C."/>
            <person name="Lipzen A."/>
            <person name="Lutzoni F."/>
            <person name="Magnuson J."/>
            <person name="Mondo S."/>
            <person name="Nolan M."/>
            <person name="Ohm R."/>
            <person name="Pangilinan J."/>
            <person name="Park H.-J."/>
            <person name="Ramirez L."/>
            <person name="Alfaro M."/>
            <person name="Sun H."/>
            <person name="Tritt A."/>
            <person name="Yoshinaga Y."/>
            <person name="Zwiers L.-H."/>
            <person name="Turgeon B."/>
            <person name="Goodwin S."/>
            <person name="Spatafora J."/>
            <person name="Crous P."/>
            <person name="Grigoriev I."/>
        </authorList>
    </citation>
    <scope>NUCLEOTIDE SEQUENCE</scope>
    <source>
        <strain evidence="7">CBS 627.86</strain>
    </source>
</reference>
<dbReference type="InterPro" id="IPR050493">
    <property type="entry name" value="FAD-dep_Monooxygenase_BioMet"/>
</dbReference>
<dbReference type="PANTHER" id="PTHR13789">
    <property type="entry name" value="MONOOXYGENASE"/>
    <property type="match status" value="1"/>
</dbReference>
<dbReference type="PANTHER" id="PTHR13789:SF215">
    <property type="entry name" value="FAD-BINDING DOMAIN-CONTAINING PROTEIN-RELATED"/>
    <property type="match status" value="1"/>
</dbReference>
<evidence type="ECO:0000313" key="7">
    <source>
        <dbReference type="EMBL" id="KAF2107134.1"/>
    </source>
</evidence>
<organism evidence="7 8">
    <name type="scientific">Lophiotrema nucula</name>
    <dbReference type="NCBI Taxonomy" id="690887"/>
    <lineage>
        <taxon>Eukaryota</taxon>
        <taxon>Fungi</taxon>
        <taxon>Dikarya</taxon>
        <taxon>Ascomycota</taxon>
        <taxon>Pezizomycotina</taxon>
        <taxon>Dothideomycetes</taxon>
        <taxon>Pleosporomycetidae</taxon>
        <taxon>Pleosporales</taxon>
        <taxon>Lophiotremataceae</taxon>
        <taxon>Lophiotrema</taxon>
    </lineage>
</organism>
<protein>
    <recommendedName>
        <fullName evidence="6">FAD-binding domain-containing protein</fullName>
    </recommendedName>
</protein>
<dbReference type="SUPFAM" id="SSF51905">
    <property type="entry name" value="FAD/NAD(P)-binding domain"/>
    <property type="match status" value="1"/>
</dbReference>
<dbReference type="InterPro" id="IPR002938">
    <property type="entry name" value="FAD-bd"/>
</dbReference>
<evidence type="ECO:0000256" key="4">
    <source>
        <dbReference type="ARBA" id="ARBA00023002"/>
    </source>
</evidence>
<keyword evidence="5" id="KW-0503">Monooxygenase</keyword>
<keyword evidence="3" id="KW-0274">FAD</keyword>
<dbReference type="Gene3D" id="3.50.50.60">
    <property type="entry name" value="FAD/NAD(P)-binding domain"/>
    <property type="match status" value="1"/>
</dbReference>
<proteinExistence type="inferred from homology"/>
<sequence>MDVAIVGAGVAGLGAAIALRRAGHTVTIYEKSHFRNEIGAAILITPNGNRILRHWGFDFEKARPVDFKQFRWCDGSAGGQLEVKASTSFEDVEEKFGERMCAYHRVDLHSGLKEVALAERDGWARPAEIKLGCEVVRVEPEKGELQLKSGEVVKSDFVVLADGCHTPFLPQIAQEDIPTVKVGKSVARCLAPFEKVLEHPDAKKIWGPNLEEPAGFVSLYNKGIFVVTYPCRDQKLLNVAIFHDTRPDEQFKDGWQSDTTIEKVLETLDGCHDMVRHIPQTAEMIKVYTVTQRPPSTTIYRGRILCIGDTTHHMLPTHAQGGCSSLEDAAALEVLFSPNYSKPFSYSEANLEKRLHLFQHLRLPRSATTQILSSLNPQLTMEGLKSKNAEIRKFYKGELPNWPFGTGPWGPVLREFFYDYDVFKETEGALNGWDEESGIVEEGSFRWFGDIDGRGGVAELSTMG</sequence>
<feature type="domain" description="FAD-binding" evidence="6">
    <location>
        <begin position="2"/>
        <end position="332"/>
    </location>
</feature>
<evidence type="ECO:0000256" key="2">
    <source>
        <dbReference type="ARBA" id="ARBA00022630"/>
    </source>
</evidence>
<name>A0A6A5YK68_9PLEO</name>
<dbReference type="InterPro" id="IPR036188">
    <property type="entry name" value="FAD/NAD-bd_sf"/>
</dbReference>
<evidence type="ECO:0000256" key="5">
    <source>
        <dbReference type="ARBA" id="ARBA00023033"/>
    </source>
</evidence>
<accession>A0A6A5YK68</accession>
<evidence type="ECO:0000313" key="8">
    <source>
        <dbReference type="Proteomes" id="UP000799770"/>
    </source>
</evidence>
<dbReference type="Proteomes" id="UP000799770">
    <property type="component" value="Unassembled WGS sequence"/>
</dbReference>
<gene>
    <name evidence="7" type="ORF">BDV96DRAFT_305823</name>
</gene>
<evidence type="ECO:0000256" key="1">
    <source>
        <dbReference type="ARBA" id="ARBA00007992"/>
    </source>
</evidence>
<keyword evidence="8" id="KW-1185">Reference proteome</keyword>
<keyword evidence="4" id="KW-0560">Oxidoreductase</keyword>
<evidence type="ECO:0000256" key="3">
    <source>
        <dbReference type="ARBA" id="ARBA00022827"/>
    </source>
</evidence>
<evidence type="ECO:0000259" key="6">
    <source>
        <dbReference type="Pfam" id="PF01494"/>
    </source>
</evidence>
<comment type="similarity">
    <text evidence="1">Belongs to the paxM FAD-dependent monooxygenase family.</text>
</comment>
<dbReference type="GO" id="GO:0071949">
    <property type="term" value="F:FAD binding"/>
    <property type="evidence" value="ECO:0007669"/>
    <property type="project" value="InterPro"/>
</dbReference>
<dbReference type="EMBL" id="ML977356">
    <property type="protein sequence ID" value="KAF2107134.1"/>
    <property type="molecule type" value="Genomic_DNA"/>
</dbReference>
<dbReference type="OrthoDB" id="9993796at2759"/>